<gene>
    <name evidence="2" type="ORF">TTHERM_00490700</name>
</gene>
<dbReference type="HOGENOM" id="CLU_621871_0_0_1"/>
<dbReference type="EMBL" id="GG662691">
    <property type="protein sequence ID" value="EAR96602.2"/>
    <property type="molecule type" value="Genomic_DNA"/>
</dbReference>
<feature type="coiled-coil region" evidence="1">
    <location>
        <begin position="299"/>
        <end position="375"/>
    </location>
</feature>
<organism evidence="2 3">
    <name type="scientific">Tetrahymena thermophila (strain SB210)</name>
    <dbReference type="NCBI Taxonomy" id="312017"/>
    <lineage>
        <taxon>Eukaryota</taxon>
        <taxon>Sar</taxon>
        <taxon>Alveolata</taxon>
        <taxon>Ciliophora</taxon>
        <taxon>Intramacronucleata</taxon>
        <taxon>Oligohymenophorea</taxon>
        <taxon>Hymenostomatida</taxon>
        <taxon>Tetrahymenina</taxon>
        <taxon>Tetrahymenidae</taxon>
        <taxon>Tetrahymena</taxon>
    </lineage>
</organism>
<dbReference type="Proteomes" id="UP000009168">
    <property type="component" value="Unassembled WGS sequence"/>
</dbReference>
<dbReference type="RefSeq" id="XP_001016847.2">
    <property type="nucleotide sequence ID" value="XM_001016847.2"/>
</dbReference>
<dbReference type="GeneID" id="7836881"/>
<keyword evidence="1" id="KW-0175">Coiled coil</keyword>
<dbReference type="InParanoid" id="Q23JA2"/>
<feature type="coiled-coil region" evidence="1">
    <location>
        <begin position="206"/>
        <end position="270"/>
    </location>
</feature>
<protein>
    <submittedName>
        <fullName evidence="2">Uncharacterized protein</fullName>
    </submittedName>
</protein>
<proteinExistence type="predicted"/>
<accession>Q23JA2</accession>
<keyword evidence="3" id="KW-1185">Reference proteome</keyword>
<name>Q23JA2_TETTS</name>
<dbReference type="AlphaFoldDB" id="Q23JA2"/>
<reference evidence="3" key="1">
    <citation type="journal article" date="2006" name="PLoS Biol.">
        <title>Macronuclear genome sequence of the ciliate Tetrahymena thermophila, a model eukaryote.</title>
        <authorList>
            <person name="Eisen J.A."/>
            <person name="Coyne R.S."/>
            <person name="Wu M."/>
            <person name="Wu D."/>
            <person name="Thiagarajan M."/>
            <person name="Wortman J.R."/>
            <person name="Badger J.H."/>
            <person name="Ren Q."/>
            <person name="Amedeo P."/>
            <person name="Jones K.M."/>
            <person name="Tallon L.J."/>
            <person name="Delcher A.L."/>
            <person name="Salzberg S.L."/>
            <person name="Silva J.C."/>
            <person name="Haas B.J."/>
            <person name="Majoros W.H."/>
            <person name="Farzad M."/>
            <person name="Carlton J.M."/>
            <person name="Smith R.K. Jr."/>
            <person name="Garg J."/>
            <person name="Pearlman R.E."/>
            <person name="Karrer K.M."/>
            <person name="Sun L."/>
            <person name="Manning G."/>
            <person name="Elde N.C."/>
            <person name="Turkewitz A.P."/>
            <person name="Asai D.J."/>
            <person name="Wilkes D.E."/>
            <person name="Wang Y."/>
            <person name="Cai H."/>
            <person name="Collins K."/>
            <person name="Stewart B.A."/>
            <person name="Lee S.R."/>
            <person name="Wilamowska K."/>
            <person name="Weinberg Z."/>
            <person name="Ruzzo W.L."/>
            <person name="Wloga D."/>
            <person name="Gaertig J."/>
            <person name="Frankel J."/>
            <person name="Tsao C.-C."/>
            <person name="Gorovsky M.A."/>
            <person name="Keeling P.J."/>
            <person name="Waller R.F."/>
            <person name="Patron N.J."/>
            <person name="Cherry J.M."/>
            <person name="Stover N.A."/>
            <person name="Krieger C.J."/>
            <person name="del Toro C."/>
            <person name="Ryder H.F."/>
            <person name="Williamson S.C."/>
            <person name="Barbeau R.A."/>
            <person name="Hamilton E.P."/>
            <person name="Orias E."/>
        </authorList>
    </citation>
    <scope>NUCLEOTIDE SEQUENCE [LARGE SCALE GENOMIC DNA]</scope>
    <source>
        <strain evidence="3">SB210</strain>
    </source>
</reference>
<evidence type="ECO:0000313" key="2">
    <source>
        <dbReference type="EMBL" id="EAR96602.2"/>
    </source>
</evidence>
<evidence type="ECO:0000313" key="3">
    <source>
        <dbReference type="Proteomes" id="UP000009168"/>
    </source>
</evidence>
<evidence type="ECO:0000256" key="1">
    <source>
        <dbReference type="SAM" id="Coils"/>
    </source>
</evidence>
<dbReference type="KEGG" id="tet:TTHERM_00490700"/>
<feature type="coiled-coil region" evidence="1">
    <location>
        <begin position="412"/>
        <end position="446"/>
    </location>
</feature>
<sequence length="484" mass="57307">MFQNFQDTSKQQIEDLAILIQKLKNDQLSISQKIQASVQKLEQQNQEFQPPHFLLKNYNHSTNNQETQSQNKENQFFLQENEHWSFSENSQSKSPTKIITLNSSITNQNVNADNKSQSNNIAQGFTLYGQDSSYQHHFTTQGSNFSLNHDEDYEKTQNGFINTTNATTTVSNQDSPKNNYQHIFGENHNSLLKNSKQENKDNIFIIQDIECQVDSQQELIQQQNKMDSESNNQMNKEINNKDSKKLIEEIKNLQKENQEIKIFLKQQSQQIATYQEIIKYKDEQLKKQQELEDSMKKIMQGLLEQLRQSKQQVQLLSHQKQESQSLLFGLEEEYQKVVSELNQKKNQIKYILNENIQLEKDIAELKRDYELKLEEKYNSQYNQNYQAQIEQLLNIVQQTKPQQKDNSQNIILNSIQKQLTQQLRQINESELKIQLLRKQNKKQKQKLLQQAMNKMQLILMSKKLFYFKQLCKHSFQNNIQKLLQ</sequence>